<dbReference type="GO" id="GO:0071949">
    <property type="term" value="F:FAD binding"/>
    <property type="evidence" value="ECO:0007669"/>
    <property type="project" value="InterPro"/>
</dbReference>
<dbReference type="InterPro" id="IPR036318">
    <property type="entry name" value="FAD-bd_PCMH-like_sf"/>
</dbReference>
<comment type="similarity">
    <text evidence="2">Belongs to the oxygen-dependent FAD-linked oxidoreductase family.</text>
</comment>
<accession>A0A9W4UPZ4</accession>
<dbReference type="OrthoDB" id="9983560at2759"/>
<evidence type="ECO:0000256" key="4">
    <source>
        <dbReference type="ARBA" id="ARBA00022827"/>
    </source>
</evidence>
<keyword evidence="4" id="KW-0274">FAD</keyword>
<keyword evidence="5" id="KW-0560">Oxidoreductase</keyword>
<reference evidence="8" key="1">
    <citation type="submission" date="2023-01" db="EMBL/GenBank/DDBJ databases">
        <authorList>
            <person name="Van Ghelder C."/>
            <person name="Rancurel C."/>
        </authorList>
    </citation>
    <scope>NUCLEOTIDE SEQUENCE</scope>
    <source>
        <strain evidence="8">CNCM I-4278</strain>
    </source>
</reference>
<name>A0A9W4UPZ4_9PLEO</name>
<dbReference type="PROSITE" id="PS51387">
    <property type="entry name" value="FAD_PCMH"/>
    <property type="match status" value="1"/>
</dbReference>
<dbReference type="Pfam" id="PF08031">
    <property type="entry name" value="BBE"/>
    <property type="match status" value="1"/>
</dbReference>
<comment type="cofactor">
    <cofactor evidence="1">
        <name>FAD</name>
        <dbReference type="ChEBI" id="CHEBI:57692"/>
    </cofactor>
</comment>
<dbReference type="Gene3D" id="3.30.465.10">
    <property type="match status" value="2"/>
</dbReference>
<dbReference type="PANTHER" id="PTHR42973:SF39">
    <property type="entry name" value="FAD-BINDING PCMH-TYPE DOMAIN-CONTAINING PROTEIN"/>
    <property type="match status" value="1"/>
</dbReference>
<dbReference type="AlphaFoldDB" id="A0A9W4UPZ4"/>
<proteinExistence type="inferred from homology"/>
<dbReference type="InterPro" id="IPR050416">
    <property type="entry name" value="FAD-linked_Oxidoreductase"/>
</dbReference>
<sequence length="570" mass="61560">MIPILATLTAIPIAAFTGLAQAAAPYCLPNDACFPSEPELQAFNSSLNGKLIRNTPYGAPCYAATYDAAACKDIATRKRSYEYRFDLPGAMVYPNWEQDEQGNGCPVPDLPADGSAPPATNGTCALGGMSLYSVNATEVDDVVKTMQFVKKHNLKFRIKNTGHDYIGRSAGEDSFALWTRHMKGIDFVEGFKACPESQAENVLALSPATLVEEVYAAGAQHGVVAVGGFGPTVGAGGGYVLGGGTGPLGNYFGLAVDNVVQFEVVTADGRKEIANACTNTDLFWALRGGGGSFAVVTKTYLKTYPAFESVQTALGVVQCEGRESWIELVTRMVKAQAFLRKDGITGAWQSDNGKLMSPMVFIRPSGYGDSDFSEQLQQFQNVTGCEGALNVQRFTGSTSWNEAYQKHLLNLIKPSLPAGNNIVASSRLVSNDIITDDTRLQTIIDYLTNLDPGVSLLWQNAVGDASSKISPEATAVHPEWRNAFAFVDFSIPGPWSGLSTLQNSLMEKTRDSAEATFGKAVFYNEMSEFEEDWQNQAFGSNYPHLLEIKDKYDPTGVFSCRRCVGSENGY</sequence>
<feature type="domain" description="FAD-binding PCMH-type" evidence="7">
    <location>
        <begin position="126"/>
        <end position="306"/>
    </location>
</feature>
<evidence type="ECO:0000256" key="3">
    <source>
        <dbReference type="ARBA" id="ARBA00022630"/>
    </source>
</evidence>
<dbReference type="GO" id="GO:0016491">
    <property type="term" value="F:oxidoreductase activity"/>
    <property type="evidence" value="ECO:0007669"/>
    <property type="project" value="UniProtKB-KW"/>
</dbReference>
<dbReference type="InterPro" id="IPR012951">
    <property type="entry name" value="BBE"/>
</dbReference>
<evidence type="ECO:0000256" key="1">
    <source>
        <dbReference type="ARBA" id="ARBA00001974"/>
    </source>
</evidence>
<dbReference type="Pfam" id="PF01565">
    <property type="entry name" value="FAD_binding_4"/>
    <property type="match status" value="1"/>
</dbReference>
<evidence type="ECO:0000256" key="2">
    <source>
        <dbReference type="ARBA" id="ARBA00005466"/>
    </source>
</evidence>
<feature type="chain" id="PRO_5040904133" description="FAD-binding PCMH-type domain-containing protein" evidence="6">
    <location>
        <begin position="23"/>
        <end position="570"/>
    </location>
</feature>
<feature type="signal peptide" evidence="6">
    <location>
        <begin position="1"/>
        <end position="22"/>
    </location>
</feature>
<keyword evidence="9" id="KW-1185">Reference proteome</keyword>
<comment type="caution">
    <text evidence="8">The sequence shown here is derived from an EMBL/GenBank/DDBJ whole genome shotgun (WGS) entry which is preliminary data.</text>
</comment>
<dbReference type="EMBL" id="CAOQHR010000008">
    <property type="protein sequence ID" value="CAI6338248.1"/>
    <property type="molecule type" value="Genomic_DNA"/>
</dbReference>
<protein>
    <recommendedName>
        <fullName evidence="7">FAD-binding PCMH-type domain-containing protein</fullName>
    </recommendedName>
</protein>
<dbReference type="InterPro" id="IPR006094">
    <property type="entry name" value="Oxid_FAD_bind_N"/>
</dbReference>
<evidence type="ECO:0000256" key="5">
    <source>
        <dbReference type="ARBA" id="ARBA00023002"/>
    </source>
</evidence>
<dbReference type="InterPro" id="IPR016169">
    <property type="entry name" value="FAD-bd_PCMH_sub2"/>
</dbReference>
<evidence type="ECO:0000259" key="7">
    <source>
        <dbReference type="PROSITE" id="PS51387"/>
    </source>
</evidence>
<dbReference type="InterPro" id="IPR016166">
    <property type="entry name" value="FAD-bd_PCMH"/>
</dbReference>
<dbReference type="SUPFAM" id="SSF56176">
    <property type="entry name" value="FAD-binding/transporter-associated domain-like"/>
    <property type="match status" value="1"/>
</dbReference>
<keyword evidence="3" id="KW-0285">Flavoprotein</keyword>
<keyword evidence="6" id="KW-0732">Signal</keyword>
<evidence type="ECO:0000313" key="9">
    <source>
        <dbReference type="Proteomes" id="UP001152607"/>
    </source>
</evidence>
<dbReference type="Proteomes" id="UP001152607">
    <property type="component" value="Unassembled WGS sequence"/>
</dbReference>
<evidence type="ECO:0000313" key="8">
    <source>
        <dbReference type="EMBL" id="CAI6338248.1"/>
    </source>
</evidence>
<organism evidence="8 9">
    <name type="scientific">Periconia digitata</name>
    <dbReference type="NCBI Taxonomy" id="1303443"/>
    <lineage>
        <taxon>Eukaryota</taxon>
        <taxon>Fungi</taxon>
        <taxon>Dikarya</taxon>
        <taxon>Ascomycota</taxon>
        <taxon>Pezizomycotina</taxon>
        <taxon>Dothideomycetes</taxon>
        <taxon>Pleosporomycetidae</taxon>
        <taxon>Pleosporales</taxon>
        <taxon>Massarineae</taxon>
        <taxon>Periconiaceae</taxon>
        <taxon>Periconia</taxon>
    </lineage>
</organism>
<gene>
    <name evidence="8" type="ORF">PDIGIT_LOCUS11375</name>
</gene>
<evidence type="ECO:0000256" key="6">
    <source>
        <dbReference type="SAM" id="SignalP"/>
    </source>
</evidence>
<dbReference type="PANTHER" id="PTHR42973">
    <property type="entry name" value="BINDING OXIDOREDUCTASE, PUTATIVE (AFU_ORTHOLOGUE AFUA_1G17690)-RELATED"/>
    <property type="match status" value="1"/>
</dbReference>